<dbReference type="PIRSF" id="PIRSF005925">
    <property type="entry name" value="Dos"/>
    <property type="match status" value="1"/>
</dbReference>
<dbReference type="Pfam" id="PF01590">
    <property type="entry name" value="GAF"/>
    <property type="match status" value="2"/>
</dbReference>
<keyword evidence="3" id="KW-0614">Plasmid</keyword>
<dbReference type="Gene3D" id="3.20.20.450">
    <property type="entry name" value="EAL domain"/>
    <property type="match status" value="1"/>
</dbReference>
<accession>L0A832</accession>
<dbReference type="RefSeq" id="WP_015231485.1">
    <property type="nucleotide sequence ID" value="NC_019789.1"/>
</dbReference>
<dbReference type="KEGG" id="dpd:Deipe_4224"/>
<dbReference type="InterPro" id="IPR035965">
    <property type="entry name" value="PAS-like_dom_sf"/>
</dbReference>
<dbReference type="Gene3D" id="3.30.70.270">
    <property type="match status" value="1"/>
</dbReference>
<dbReference type="EMBL" id="CP003383">
    <property type="protein sequence ID" value="AFZ69584.1"/>
    <property type="molecule type" value="Genomic_DNA"/>
</dbReference>
<dbReference type="Gene3D" id="3.30.450.20">
    <property type="entry name" value="PAS domain"/>
    <property type="match status" value="1"/>
</dbReference>
<dbReference type="InterPro" id="IPR029787">
    <property type="entry name" value="Nucleotide_cyclase"/>
</dbReference>
<dbReference type="InterPro" id="IPR035919">
    <property type="entry name" value="EAL_sf"/>
</dbReference>
<dbReference type="AlphaFoldDB" id="L0A832"/>
<feature type="domain" description="GGDEF" evidence="2">
    <location>
        <begin position="486"/>
        <end position="621"/>
    </location>
</feature>
<dbReference type="SUPFAM" id="SSF141868">
    <property type="entry name" value="EAL domain-like"/>
    <property type="match status" value="1"/>
</dbReference>
<organism evidence="3 4">
    <name type="scientific">Deinococcus peraridilitoris (strain DSM 19664 / LMG 22246 / CIP 109416 / KR-200)</name>
    <dbReference type="NCBI Taxonomy" id="937777"/>
    <lineage>
        <taxon>Bacteria</taxon>
        <taxon>Thermotogati</taxon>
        <taxon>Deinococcota</taxon>
        <taxon>Deinococci</taxon>
        <taxon>Deinococcales</taxon>
        <taxon>Deinococcaceae</taxon>
        <taxon>Deinococcus</taxon>
    </lineage>
</organism>
<dbReference type="PROSITE" id="PS50883">
    <property type="entry name" value="EAL"/>
    <property type="match status" value="1"/>
</dbReference>
<gene>
    <name evidence="3" type="ordered locus">Deipe_4224</name>
</gene>
<dbReference type="InterPro" id="IPR000014">
    <property type="entry name" value="PAS"/>
</dbReference>
<reference evidence="4" key="1">
    <citation type="submission" date="2012-03" db="EMBL/GenBank/DDBJ databases">
        <title>Complete sequence of plasmid 1 of Deinococcus peraridilitoris DSM 19664.</title>
        <authorList>
            <person name="Lucas S."/>
            <person name="Copeland A."/>
            <person name="Lapidus A."/>
            <person name="Glavina del Rio T."/>
            <person name="Dalin E."/>
            <person name="Tice H."/>
            <person name="Bruce D."/>
            <person name="Goodwin L."/>
            <person name="Pitluck S."/>
            <person name="Peters L."/>
            <person name="Mikhailova N."/>
            <person name="Lu M."/>
            <person name="Kyrpides N."/>
            <person name="Mavromatis K."/>
            <person name="Ivanova N."/>
            <person name="Brettin T."/>
            <person name="Detter J.C."/>
            <person name="Han C."/>
            <person name="Larimer F."/>
            <person name="Land M."/>
            <person name="Hauser L."/>
            <person name="Markowitz V."/>
            <person name="Cheng J.-F."/>
            <person name="Hugenholtz P."/>
            <person name="Woyke T."/>
            <person name="Wu D."/>
            <person name="Pukall R."/>
            <person name="Steenblock K."/>
            <person name="Brambilla E."/>
            <person name="Klenk H.-P."/>
            <person name="Eisen J.A."/>
        </authorList>
    </citation>
    <scope>NUCLEOTIDE SEQUENCE [LARGE SCALE GENOMIC DNA]</scope>
    <source>
        <strain evidence="4">DSM 19664 / LMG 22246 / CIP 109416 / KR-200</strain>
        <plasmid evidence="4">Plasmid pDEIPE01</plasmid>
    </source>
</reference>
<dbReference type="Proteomes" id="UP000010467">
    <property type="component" value="Plasmid pDEIPE01"/>
</dbReference>
<dbReference type="SUPFAM" id="SSF55073">
    <property type="entry name" value="Nucleotide cyclase"/>
    <property type="match status" value="1"/>
</dbReference>
<keyword evidence="4" id="KW-1185">Reference proteome</keyword>
<dbReference type="Gene3D" id="3.30.450.40">
    <property type="match status" value="2"/>
</dbReference>
<dbReference type="SUPFAM" id="SSF55781">
    <property type="entry name" value="GAF domain-like"/>
    <property type="match status" value="2"/>
</dbReference>
<dbReference type="PANTHER" id="PTHR44757">
    <property type="entry name" value="DIGUANYLATE CYCLASE DGCP"/>
    <property type="match status" value="1"/>
</dbReference>
<dbReference type="Pfam" id="PF00990">
    <property type="entry name" value="GGDEF"/>
    <property type="match status" value="1"/>
</dbReference>
<dbReference type="NCBIfam" id="TIGR00254">
    <property type="entry name" value="GGDEF"/>
    <property type="match status" value="1"/>
</dbReference>
<dbReference type="InterPro" id="IPR012226">
    <property type="entry name" value="Diguanyl_cyclase/Pdiesterase"/>
</dbReference>
<dbReference type="CDD" id="cd01948">
    <property type="entry name" value="EAL"/>
    <property type="match status" value="1"/>
</dbReference>
<dbReference type="CDD" id="cd00130">
    <property type="entry name" value="PAS"/>
    <property type="match status" value="1"/>
</dbReference>
<dbReference type="InterPro" id="IPR043128">
    <property type="entry name" value="Rev_trsase/Diguanyl_cyclase"/>
</dbReference>
<protein>
    <submittedName>
        <fullName evidence="3">PAS domain S-box/diguanylate cyclase (GGDEF) domain-containing protein</fullName>
    </submittedName>
</protein>
<evidence type="ECO:0000259" key="1">
    <source>
        <dbReference type="PROSITE" id="PS50883"/>
    </source>
</evidence>
<dbReference type="SMART" id="SM00091">
    <property type="entry name" value="PAS"/>
    <property type="match status" value="1"/>
</dbReference>
<dbReference type="SMART" id="SM00052">
    <property type="entry name" value="EAL"/>
    <property type="match status" value="1"/>
</dbReference>
<dbReference type="SUPFAM" id="SSF55785">
    <property type="entry name" value="PYP-like sensor domain (PAS domain)"/>
    <property type="match status" value="1"/>
</dbReference>
<proteinExistence type="predicted"/>
<dbReference type="SMART" id="SM00065">
    <property type="entry name" value="GAF"/>
    <property type="match status" value="2"/>
</dbReference>
<dbReference type="InterPro" id="IPR029016">
    <property type="entry name" value="GAF-like_dom_sf"/>
</dbReference>
<dbReference type="InterPro" id="IPR052155">
    <property type="entry name" value="Biofilm_reg_signaling"/>
</dbReference>
<dbReference type="HOGENOM" id="CLU_000445_70_20_0"/>
<dbReference type="InterPro" id="IPR000160">
    <property type="entry name" value="GGDEF_dom"/>
</dbReference>
<evidence type="ECO:0000313" key="3">
    <source>
        <dbReference type="EMBL" id="AFZ69584.1"/>
    </source>
</evidence>
<feature type="domain" description="EAL" evidence="1">
    <location>
        <begin position="627"/>
        <end position="881"/>
    </location>
</feature>
<dbReference type="PATRIC" id="fig|937777.3.peg.4254"/>
<dbReference type="Pfam" id="PF08448">
    <property type="entry name" value="PAS_4"/>
    <property type="match status" value="1"/>
</dbReference>
<dbReference type="NCBIfam" id="TIGR00229">
    <property type="entry name" value="sensory_box"/>
    <property type="match status" value="1"/>
</dbReference>
<dbReference type="SMART" id="SM00267">
    <property type="entry name" value="GGDEF"/>
    <property type="match status" value="1"/>
</dbReference>
<evidence type="ECO:0000313" key="4">
    <source>
        <dbReference type="Proteomes" id="UP000010467"/>
    </source>
</evidence>
<evidence type="ECO:0000259" key="2">
    <source>
        <dbReference type="PROSITE" id="PS50887"/>
    </source>
</evidence>
<dbReference type="InterPro" id="IPR013656">
    <property type="entry name" value="PAS_4"/>
</dbReference>
<dbReference type="Pfam" id="PF00563">
    <property type="entry name" value="EAL"/>
    <property type="match status" value="1"/>
</dbReference>
<geneLocation type="plasmid" evidence="3 4">
    <name>pDEIPE01</name>
</geneLocation>
<name>L0A832_DEIPD</name>
<dbReference type="PROSITE" id="PS50887">
    <property type="entry name" value="GGDEF"/>
    <property type="match status" value="1"/>
</dbReference>
<sequence>MNALTPLQEQARLAELRRYAILDTLPEDAFDRLAKQAAAHYHAPIALISLIDQDRQWFKACVGLDDREASRDVSFCAHALHADTPLIIPDATQDERFSQNPFVTGEAHIRFYAGAPIITPRGHRLGTLCVVDTQPRAFSFEDAEFLQQLAASVTSELELRNALHRLKYEKIVLQSIDDALVVLNQNWRVAMLNQAAQTLYGVTEEILGRPASELFTARWPSPEAEREVQETLARNASWTGQVTHRLRDGSERHVALTITNILAPDARQQGQLFTIRDLTEQRRRETLEQDRRVILEMAIATAPLPGVLHAVLQMIENQLPGKTAAIMRLRDGRLFNGAPSSLPAAYLAAIEGIEAGPNVGSCGAAASSKKLTITPDIMTDPKWLPYRDGARTCGLMACWSMPVLDQTGAVLGTFAVYAPAACTPTPAEVEVLQDAAQLTSLLIERDEAQKATRRQALHDPLTGLPNRTMIHELLGHALRTAVRTGEFVAVGLLDVDQFKRVNEALGQAGGDEVLRQISARLQTALPVNCTVGRVSADEFVLLAPQLSGDGALASLAQTAREVFHTPFVVEGEELFVTASAGWALFPGDSLNPEALLSLANAAMQRAKRDNLGWTRFTTGPSLPDRRTLSLRNALHRALERQELSVHFQPIVHAGDARPYSVEALLRWQHPRYGSVSPATFIPLAEESGLIMSIGEWVLHETCRELKALQVSTPGLRGQVNLSARQFSSPHLLGSIRAALEAAGLDPSLLELEITESSIMSAEDAALTMQGLRKLGVRLAVDDFGTGHSNLAYFKRFPVQTLKIDRSFVQDVGENPTGTDAMIVRTMVGLARALNLQVVAEGVETEKQASFLRDAGVDYLQGWLYARAMTGEALLHWLTERHEQVLSRP</sequence>
<dbReference type="InterPro" id="IPR001633">
    <property type="entry name" value="EAL_dom"/>
</dbReference>
<dbReference type="CDD" id="cd01949">
    <property type="entry name" value="GGDEF"/>
    <property type="match status" value="1"/>
</dbReference>
<dbReference type="PANTHER" id="PTHR44757:SF2">
    <property type="entry name" value="BIOFILM ARCHITECTURE MAINTENANCE PROTEIN MBAA"/>
    <property type="match status" value="1"/>
</dbReference>
<dbReference type="OrthoDB" id="9759607at2"/>
<dbReference type="InterPro" id="IPR003018">
    <property type="entry name" value="GAF"/>
</dbReference>